<dbReference type="GO" id="GO:0022407">
    <property type="term" value="P:regulation of cell-cell adhesion"/>
    <property type="evidence" value="ECO:0007669"/>
    <property type="project" value="UniProtKB-ARBA"/>
</dbReference>
<dbReference type="GO" id="GO:0005131">
    <property type="term" value="F:growth hormone receptor binding"/>
    <property type="evidence" value="ECO:0007669"/>
    <property type="project" value="TreeGrafter"/>
</dbReference>
<dbReference type="FunFam" id="3.30.200.20:FF:000084">
    <property type="entry name" value="Tyrosine-protein kinase"/>
    <property type="match status" value="1"/>
</dbReference>
<comment type="catalytic activity">
    <reaction evidence="11 16">
        <text>L-tyrosyl-[protein] + ATP = O-phospho-L-tyrosyl-[protein] + ADP + H(+)</text>
        <dbReference type="Rhea" id="RHEA:10596"/>
        <dbReference type="Rhea" id="RHEA-COMP:10136"/>
        <dbReference type="Rhea" id="RHEA-COMP:20101"/>
        <dbReference type="ChEBI" id="CHEBI:15378"/>
        <dbReference type="ChEBI" id="CHEBI:30616"/>
        <dbReference type="ChEBI" id="CHEBI:46858"/>
        <dbReference type="ChEBI" id="CHEBI:61978"/>
        <dbReference type="ChEBI" id="CHEBI:456216"/>
        <dbReference type="EC" id="2.7.10.2"/>
    </reaction>
</comment>
<evidence type="ECO:0000313" key="21">
    <source>
        <dbReference type="Ensembl" id="ENSCCRP00000075042.2"/>
    </source>
</evidence>
<dbReference type="InterPro" id="IPR016251">
    <property type="entry name" value="Tyr_kinase_non-rcpt_Jak/Tyk2"/>
</dbReference>
<dbReference type="GO" id="GO:0030182">
    <property type="term" value="P:neuron differentiation"/>
    <property type="evidence" value="ECO:0007669"/>
    <property type="project" value="UniProtKB-ARBA"/>
</dbReference>
<dbReference type="PROSITE" id="PS50057">
    <property type="entry name" value="FERM_3"/>
    <property type="match status" value="1"/>
</dbReference>
<dbReference type="PROSITE" id="PS50011">
    <property type="entry name" value="PROTEIN_KINASE_DOM"/>
    <property type="match status" value="2"/>
</dbReference>
<reference evidence="21" key="2">
    <citation type="submission" date="2025-09" db="UniProtKB">
        <authorList>
            <consortium name="Ensembl"/>
        </authorList>
    </citation>
    <scope>IDENTIFICATION</scope>
</reference>
<dbReference type="PANTHER" id="PTHR45807:SF3">
    <property type="entry name" value="TYROSINE-PROTEIN KINASE JAK3"/>
    <property type="match status" value="1"/>
</dbReference>
<feature type="active site" description="Proton acceptor" evidence="12">
    <location>
        <position position="941"/>
    </location>
</feature>
<dbReference type="InterPro" id="IPR000299">
    <property type="entry name" value="FERM_domain"/>
</dbReference>
<keyword evidence="3 16" id="KW-0808">Transferase</keyword>
<feature type="domain" description="FERM" evidence="20">
    <location>
        <begin position="24"/>
        <end position="352"/>
    </location>
</feature>
<name>A0A8C1ECL0_CYPCA</name>
<dbReference type="Proteomes" id="UP001108240">
    <property type="component" value="Unplaced"/>
</dbReference>
<dbReference type="FunFam" id="3.30.200.20:FF:000135">
    <property type="entry name" value="Tyrosine-protein kinase"/>
    <property type="match status" value="1"/>
</dbReference>
<dbReference type="InterPro" id="IPR008266">
    <property type="entry name" value="Tyr_kinase_AS"/>
</dbReference>
<dbReference type="CDD" id="cd14473">
    <property type="entry name" value="FERM_B-lobe"/>
    <property type="match status" value="1"/>
</dbReference>
<dbReference type="InterPro" id="IPR036860">
    <property type="entry name" value="SH2_dom_sf"/>
</dbReference>
<dbReference type="CDD" id="cd13334">
    <property type="entry name" value="FERM_C_JAK3"/>
    <property type="match status" value="1"/>
</dbReference>
<dbReference type="Pfam" id="PF18379">
    <property type="entry name" value="FERM_F1"/>
    <property type="match status" value="1"/>
</dbReference>
<dbReference type="GO" id="GO:0005524">
    <property type="term" value="F:ATP binding"/>
    <property type="evidence" value="ECO:0007669"/>
    <property type="project" value="UniProtKB-UniRule"/>
</dbReference>
<dbReference type="InterPro" id="IPR041381">
    <property type="entry name" value="JAK1-3/TYK2_PHL_dom"/>
</dbReference>
<keyword evidence="6 16" id="KW-0418">Kinase</keyword>
<evidence type="ECO:0000256" key="10">
    <source>
        <dbReference type="ARBA" id="ARBA00023137"/>
    </source>
</evidence>
<evidence type="ECO:0000256" key="5">
    <source>
        <dbReference type="ARBA" id="ARBA00022741"/>
    </source>
</evidence>
<dbReference type="PRINTS" id="PR00109">
    <property type="entry name" value="TYRKINASE"/>
</dbReference>
<dbReference type="Gene3D" id="2.30.29.30">
    <property type="entry name" value="Pleckstrin-homology domain (PH domain)/Phosphotyrosine-binding domain (PTB)"/>
    <property type="match status" value="1"/>
</dbReference>
<dbReference type="InterPro" id="IPR041155">
    <property type="entry name" value="FERM_F1"/>
</dbReference>
<dbReference type="InterPro" id="IPR001245">
    <property type="entry name" value="Ser-Thr/Tyr_kinase_cat_dom"/>
</dbReference>
<dbReference type="GO" id="GO:0004715">
    <property type="term" value="F:non-membrane spanning protein tyrosine kinase activity"/>
    <property type="evidence" value="ECO:0007669"/>
    <property type="project" value="UniProtKB-EC"/>
</dbReference>
<dbReference type="InterPro" id="IPR019749">
    <property type="entry name" value="Band_41_domain"/>
</dbReference>
<evidence type="ECO:0000256" key="17">
    <source>
        <dbReference type="SAM" id="MobiDB-lite"/>
    </source>
</evidence>
<dbReference type="GO" id="GO:0060397">
    <property type="term" value="P:growth hormone receptor signaling pathway via JAK-STAT"/>
    <property type="evidence" value="ECO:0007669"/>
    <property type="project" value="TreeGrafter"/>
</dbReference>
<feature type="region of interest" description="Disordered" evidence="17">
    <location>
        <begin position="1"/>
        <end position="20"/>
    </location>
</feature>
<dbReference type="GO" id="GO:0008284">
    <property type="term" value="P:positive regulation of cell population proliferation"/>
    <property type="evidence" value="ECO:0007669"/>
    <property type="project" value="UniProtKB-ARBA"/>
</dbReference>
<feature type="binding site" evidence="13">
    <location>
        <begin position="820"/>
        <end position="828"/>
    </location>
    <ligand>
        <name>ATP</name>
        <dbReference type="ChEBI" id="CHEBI:30616"/>
    </ligand>
</feature>
<evidence type="ECO:0000256" key="4">
    <source>
        <dbReference type="ARBA" id="ARBA00022737"/>
    </source>
</evidence>
<reference evidence="21" key="1">
    <citation type="submission" date="2025-08" db="UniProtKB">
        <authorList>
            <consortium name="Ensembl"/>
        </authorList>
    </citation>
    <scope>IDENTIFICATION</scope>
</reference>
<evidence type="ECO:0000256" key="11">
    <source>
        <dbReference type="ARBA" id="ARBA00051245"/>
    </source>
</evidence>
<dbReference type="FunFam" id="1.10.510.10:FF:001512">
    <property type="entry name" value="Receptor tyrosine-protein kinase erbB-2"/>
    <property type="match status" value="1"/>
</dbReference>
<accession>A0A8C1ECL0</accession>
<dbReference type="CDD" id="cd10380">
    <property type="entry name" value="SH2_Jak3"/>
    <property type="match status" value="1"/>
</dbReference>
<dbReference type="InterPro" id="IPR011993">
    <property type="entry name" value="PH-like_dom_sf"/>
</dbReference>
<keyword evidence="5 13" id="KW-0547">Nucleotide-binding</keyword>
<keyword evidence="9" id="KW-0472">Membrane</keyword>
<dbReference type="FunFam" id="1.10.510.10:FF:000110">
    <property type="entry name" value="Tyrosine-protein kinase"/>
    <property type="match status" value="1"/>
</dbReference>
<dbReference type="Pfam" id="PF18377">
    <property type="entry name" value="FERM_F2"/>
    <property type="match status" value="1"/>
</dbReference>
<dbReference type="InterPro" id="IPR000719">
    <property type="entry name" value="Prot_kinase_dom"/>
</dbReference>
<dbReference type="GO" id="GO:0005829">
    <property type="term" value="C:cytosol"/>
    <property type="evidence" value="ECO:0007669"/>
    <property type="project" value="TreeGrafter"/>
</dbReference>
<keyword evidence="4" id="KW-0677">Repeat</keyword>
<dbReference type="SMART" id="SM00219">
    <property type="entry name" value="TyrKc"/>
    <property type="match status" value="2"/>
</dbReference>
<evidence type="ECO:0000259" key="19">
    <source>
        <dbReference type="PROSITE" id="PS50011"/>
    </source>
</evidence>
<evidence type="ECO:0000256" key="15">
    <source>
        <dbReference type="PROSITE-ProRule" id="PRU10141"/>
    </source>
</evidence>
<keyword evidence="8 14" id="KW-0727">SH2 domain</keyword>
<evidence type="ECO:0000259" key="18">
    <source>
        <dbReference type="PROSITE" id="PS50001"/>
    </source>
</evidence>
<dbReference type="InterPro" id="IPR017441">
    <property type="entry name" value="Protein_kinase_ATP_BS"/>
</dbReference>
<dbReference type="GeneTree" id="ENSGT00940000166579"/>
<dbReference type="PROSITE" id="PS50001">
    <property type="entry name" value="SH2"/>
    <property type="match status" value="1"/>
</dbReference>
<dbReference type="SUPFAM" id="SSF55550">
    <property type="entry name" value="SH2 domain"/>
    <property type="match status" value="1"/>
</dbReference>
<evidence type="ECO:0000256" key="16">
    <source>
        <dbReference type="RuleBase" id="RU362096"/>
    </source>
</evidence>
<dbReference type="GO" id="GO:0050865">
    <property type="term" value="P:regulation of cell activation"/>
    <property type="evidence" value="ECO:0007669"/>
    <property type="project" value="UniProtKB-ARBA"/>
</dbReference>
<comment type="similarity">
    <text evidence="16">Belongs to the protein kinase superfamily. Tyr protein kinase family.</text>
</comment>
<dbReference type="InterPro" id="IPR020635">
    <property type="entry name" value="Tyr_kinase_cat_dom"/>
</dbReference>
<evidence type="ECO:0000259" key="20">
    <source>
        <dbReference type="PROSITE" id="PS50057"/>
    </source>
</evidence>
<keyword evidence="10 16" id="KW-0829">Tyrosine-protein kinase</keyword>
<dbReference type="SMART" id="SM00295">
    <property type="entry name" value="B41"/>
    <property type="match status" value="1"/>
</dbReference>
<dbReference type="GO" id="GO:0048468">
    <property type="term" value="P:cell development"/>
    <property type="evidence" value="ECO:0007669"/>
    <property type="project" value="UniProtKB-ARBA"/>
</dbReference>
<dbReference type="Pfam" id="PF17887">
    <property type="entry name" value="Jak1_Phl"/>
    <property type="match status" value="1"/>
</dbReference>
<dbReference type="SUPFAM" id="SSF50729">
    <property type="entry name" value="PH domain-like"/>
    <property type="match status" value="1"/>
</dbReference>
<dbReference type="InterPro" id="IPR051286">
    <property type="entry name" value="JAK"/>
</dbReference>
<evidence type="ECO:0000256" key="7">
    <source>
        <dbReference type="ARBA" id="ARBA00022840"/>
    </source>
</evidence>
<keyword evidence="7 13" id="KW-0067">ATP-binding</keyword>
<dbReference type="SUPFAM" id="SSF56112">
    <property type="entry name" value="Protein kinase-like (PK-like)"/>
    <property type="match status" value="2"/>
</dbReference>
<dbReference type="Gene3D" id="3.30.200.20">
    <property type="entry name" value="Phosphorylase Kinase, domain 1"/>
    <property type="match status" value="2"/>
</dbReference>
<dbReference type="GO" id="GO:0019221">
    <property type="term" value="P:cytokine-mediated signaling pathway"/>
    <property type="evidence" value="ECO:0007669"/>
    <property type="project" value="UniProtKB-ARBA"/>
</dbReference>
<feature type="domain" description="SH2" evidence="18">
    <location>
        <begin position="371"/>
        <end position="469"/>
    </location>
</feature>
<dbReference type="Pfam" id="PF21990">
    <property type="entry name" value="SH2_1"/>
    <property type="match status" value="1"/>
</dbReference>
<dbReference type="Ensembl" id="ENSCCRT00000081351.2">
    <property type="protein sequence ID" value="ENSCCRP00000075042.2"/>
    <property type="gene ID" value="ENSCCRG00000040410.2"/>
</dbReference>
<dbReference type="GO" id="GO:0016020">
    <property type="term" value="C:membrane"/>
    <property type="evidence" value="ECO:0007669"/>
    <property type="project" value="InterPro"/>
</dbReference>
<evidence type="ECO:0000256" key="13">
    <source>
        <dbReference type="PIRSR" id="PIRSR000636-2"/>
    </source>
</evidence>
<feature type="domain" description="Protein kinase" evidence="19">
    <location>
        <begin position="814"/>
        <end position="1064"/>
    </location>
</feature>
<dbReference type="PRINTS" id="PR01823">
    <property type="entry name" value="JANUSKINASE"/>
</dbReference>
<dbReference type="GO" id="GO:0007259">
    <property type="term" value="P:cell surface receptor signaling pathway via JAK-STAT"/>
    <property type="evidence" value="ECO:0007669"/>
    <property type="project" value="TreeGrafter"/>
</dbReference>
<evidence type="ECO:0000256" key="1">
    <source>
        <dbReference type="ARBA" id="ARBA00004308"/>
    </source>
</evidence>
<dbReference type="FunFam" id="3.30.505.10:FF:000073">
    <property type="entry name" value="Tyrosine-protein kinase"/>
    <property type="match status" value="1"/>
</dbReference>
<dbReference type="PROSITE" id="PS00107">
    <property type="entry name" value="PROTEIN_KINASE_ATP"/>
    <property type="match status" value="1"/>
</dbReference>
<dbReference type="InterPro" id="IPR000980">
    <property type="entry name" value="SH2"/>
</dbReference>
<dbReference type="Gene3D" id="1.10.510.10">
    <property type="entry name" value="Transferase(Phosphotransferase) domain 1"/>
    <property type="match status" value="2"/>
</dbReference>
<proteinExistence type="inferred from homology"/>
<dbReference type="GO" id="GO:0012505">
    <property type="term" value="C:endomembrane system"/>
    <property type="evidence" value="ECO:0007669"/>
    <property type="project" value="UniProtKB-SubCell"/>
</dbReference>
<dbReference type="InterPro" id="IPR019748">
    <property type="entry name" value="FERM_central"/>
</dbReference>
<evidence type="ECO:0000256" key="2">
    <source>
        <dbReference type="ARBA" id="ARBA00022553"/>
    </source>
</evidence>
<dbReference type="SMART" id="SM00252">
    <property type="entry name" value="SH2"/>
    <property type="match status" value="1"/>
</dbReference>
<keyword evidence="22" id="KW-1185">Reference proteome</keyword>
<comment type="subcellular location">
    <subcellularLocation>
        <location evidence="1">Endomembrane system</location>
    </subcellularLocation>
</comment>
<protein>
    <recommendedName>
        <fullName evidence="16">Tyrosine-protein kinase</fullName>
        <ecNumber evidence="16">2.7.10.2</ecNumber>
    </recommendedName>
</protein>
<feature type="domain" description="Protein kinase" evidence="19">
    <location>
        <begin position="514"/>
        <end position="775"/>
    </location>
</feature>
<evidence type="ECO:0000256" key="6">
    <source>
        <dbReference type="ARBA" id="ARBA00022777"/>
    </source>
</evidence>
<evidence type="ECO:0000256" key="14">
    <source>
        <dbReference type="PROSITE-ProRule" id="PRU00191"/>
    </source>
</evidence>
<dbReference type="PROSITE" id="PS00109">
    <property type="entry name" value="PROTEIN_KINASE_TYR"/>
    <property type="match status" value="1"/>
</dbReference>
<keyword evidence="2" id="KW-0597">Phosphoprotein</keyword>
<evidence type="ECO:0000256" key="3">
    <source>
        <dbReference type="ARBA" id="ARBA00022679"/>
    </source>
</evidence>
<feature type="binding site" evidence="13 15">
    <location>
        <position position="847"/>
    </location>
    <ligand>
        <name>ATP</name>
        <dbReference type="ChEBI" id="CHEBI:30616"/>
    </ligand>
</feature>
<dbReference type="Pfam" id="PF07714">
    <property type="entry name" value="PK_Tyr_Ser-Thr"/>
    <property type="match status" value="2"/>
</dbReference>
<organism evidence="21 22">
    <name type="scientific">Cyprinus carpio carpio</name>
    <dbReference type="NCBI Taxonomy" id="630221"/>
    <lineage>
        <taxon>Eukaryota</taxon>
        <taxon>Metazoa</taxon>
        <taxon>Chordata</taxon>
        <taxon>Craniata</taxon>
        <taxon>Vertebrata</taxon>
        <taxon>Euteleostomi</taxon>
        <taxon>Actinopterygii</taxon>
        <taxon>Neopterygii</taxon>
        <taxon>Teleostei</taxon>
        <taxon>Ostariophysi</taxon>
        <taxon>Cypriniformes</taxon>
        <taxon>Cyprinidae</taxon>
        <taxon>Cyprininae</taxon>
        <taxon>Cyprinus</taxon>
    </lineage>
</organism>
<evidence type="ECO:0000256" key="9">
    <source>
        <dbReference type="ARBA" id="ARBA00023136"/>
    </source>
</evidence>
<evidence type="ECO:0000256" key="12">
    <source>
        <dbReference type="PIRSR" id="PIRSR000636-1"/>
    </source>
</evidence>
<dbReference type="AlphaFoldDB" id="A0A8C1ECL0"/>
<dbReference type="PANTHER" id="PTHR45807">
    <property type="entry name" value="TYROSINE-PROTEIN KINASE HOPSCOTCH"/>
    <property type="match status" value="1"/>
</dbReference>
<dbReference type="GO" id="GO:0035556">
    <property type="term" value="P:intracellular signal transduction"/>
    <property type="evidence" value="ECO:0007669"/>
    <property type="project" value="InterPro"/>
</dbReference>
<dbReference type="GO" id="GO:0050793">
    <property type="term" value="P:regulation of developmental process"/>
    <property type="evidence" value="ECO:0007669"/>
    <property type="project" value="UniProtKB-ARBA"/>
</dbReference>
<dbReference type="EC" id="2.7.10.2" evidence="16"/>
<sequence>MSEEEEVPLMKSERAGSQKSSCDSALQVHLYYSPSLNSETTFTISTRHITAESVCALAAKASGILPVFHNLFALASEDLSYWYPPTHVFFSVCLRFFFSSWFGQGSKASYRFSLSRGRICAVLDYCVIDYLFAQSRSDFVSGRGGISPALSLQQECLGMAVLDLWRMAKERNQSLGEICNTTSYKSCLPETHRQDIQRMSRLARYQIRKTLKRFLKKLGRCSAGERSLKLKYLMELSVLEPNYGSESFPLHHSGWLEQSEQQRVKAVRVSGEGGIQIQTKESQEWQTFCDFPQITDISIKRLSQEQMPLEGRVVTLTRQDDQCMEAEFHTLTEALSFVSLVDGYFRLTTDSTHYFCTEVAPPSLLEDIQNYCHGPITSEFAVHKLKKAGAKNGMFLLRHSPKDFDKYFLTVCIQTHLGVDYKDCLIEKNEKYSLAGIHNSFCSLKQLTDFYQHSTLLMSDIPVTLGKCCPPRPKELTNMIILRNSSMTEMPSSPMLQRHKPSHMQFHMIKHEDLTWKESLGQGSFTHIFRGSKTDQRDGVTHTTEVLLKVLDANHKNCWESFFEAASLMSQISHKHLLLVYGISVHKSKNIMVQEFVKHGALDLYLKKSMSVSVSWKLDVAKQLACALNFLEEKNIAHGNICAKNLLLAREGDPSSDNSPFIKLSDPGTSMALLGKDVVLDRIPWVAPEVLDTLEIELECDKWSFGTTLWEIFNNGEAPLQGQDLIQKQQFYEHFSNLPALEWTELADLIAQCMQYQPELRPSCRSIIRQLNSLITSDYEILHATGTLPKSDGFWKRPNMFKKQQQDVFEERYLRFISILGKGNFGSVELCRYDPWGDNTGDLVAVKELQSNKQATVTDFQREIQTISSLHCDYIVKYKGICYSTGRLSTKLVMEYLPYGSLIGYMEKHRQNVCTRRLLLFASQICKGMEYLQSMRYVHRDLAARNILVASDTLVKIADFGLTKIIPVDKEYYRVTQPGESPVFWYAPESISELKFSHKSDIWSFGIVLHELFSYCDISRNPKRVSYFFSSFQVHSIMMQCWEFNSEDRPSFSSLQDLIENSLLDEREGCKG</sequence>
<dbReference type="PIRSF" id="PIRSF000636">
    <property type="entry name" value="TyrPK_Jak"/>
    <property type="match status" value="1"/>
</dbReference>
<dbReference type="InterPro" id="IPR011009">
    <property type="entry name" value="Kinase-like_dom_sf"/>
</dbReference>
<dbReference type="Gene3D" id="3.30.505.10">
    <property type="entry name" value="SH2 domain"/>
    <property type="match status" value="1"/>
</dbReference>
<evidence type="ECO:0000313" key="22">
    <source>
        <dbReference type="Proteomes" id="UP001108240"/>
    </source>
</evidence>
<evidence type="ECO:0000256" key="8">
    <source>
        <dbReference type="ARBA" id="ARBA00022999"/>
    </source>
</evidence>
<dbReference type="InterPro" id="IPR041046">
    <property type="entry name" value="FERM_F2"/>
</dbReference>